<dbReference type="AlphaFoldDB" id="Q7U489"/>
<name>Q7U489_PARMW</name>
<keyword evidence="3" id="KW-0540">Nuclease</keyword>
<accession>Q7U489</accession>
<dbReference type="GO" id="GO:0008855">
    <property type="term" value="F:exodeoxyribonuclease VII activity"/>
    <property type="evidence" value="ECO:0007669"/>
    <property type="project" value="UniProtKB-UniRule"/>
</dbReference>
<dbReference type="Pfam" id="PF02609">
    <property type="entry name" value="Exonuc_VII_S"/>
    <property type="match status" value="1"/>
</dbReference>
<keyword evidence="5" id="KW-0269">Exonuclease</keyword>
<evidence type="ECO:0000256" key="1">
    <source>
        <dbReference type="ARBA" id="ARBA00009998"/>
    </source>
</evidence>
<reference evidence="7 8" key="1">
    <citation type="journal article" date="2003" name="Nature">
        <title>The genome of a motile marine Synechococcus.</title>
        <authorList>
            <person name="Palenik B."/>
            <person name="Brahamsha B."/>
            <person name="Larimer F."/>
            <person name="Land M."/>
            <person name="Hauser L."/>
            <person name="Chain P."/>
            <person name="Lamerdin J."/>
            <person name="Regala W."/>
            <person name="Allen E.A."/>
            <person name="McCarren J."/>
            <person name="Paulsen I."/>
            <person name="Dufresne A."/>
            <person name="Partensky F."/>
            <person name="Webb E."/>
            <person name="Waterbury J."/>
        </authorList>
    </citation>
    <scope>NUCLEOTIDE SEQUENCE [LARGE SCALE GENOMIC DNA]</scope>
    <source>
        <strain evidence="7 8">WH8102</strain>
    </source>
</reference>
<evidence type="ECO:0000256" key="6">
    <source>
        <dbReference type="NCBIfam" id="TIGR01280"/>
    </source>
</evidence>
<protein>
    <recommendedName>
        <fullName evidence="6">Exodeoxyribonuclease VII small subunit</fullName>
        <ecNumber evidence="6">3.1.11.6</ecNumber>
    </recommendedName>
</protein>
<evidence type="ECO:0000313" key="7">
    <source>
        <dbReference type="EMBL" id="CAE08697.1"/>
    </source>
</evidence>
<keyword evidence="4" id="KW-0378">Hydrolase</keyword>
<keyword evidence="8" id="KW-1185">Reference proteome</keyword>
<dbReference type="eggNOG" id="COG1722">
    <property type="taxonomic scope" value="Bacteria"/>
</dbReference>
<gene>
    <name evidence="7" type="ordered locus">SYNW2182</name>
</gene>
<evidence type="ECO:0000256" key="5">
    <source>
        <dbReference type="ARBA" id="ARBA00022839"/>
    </source>
</evidence>
<dbReference type="STRING" id="84588.SYNW2182"/>
<dbReference type="SUPFAM" id="SSF116842">
    <property type="entry name" value="XseB-like"/>
    <property type="match status" value="1"/>
</dbReference>
<proteinExistence type="inferred from homology"/>
<dbReference type="Gene3D" id="1.10.287.1040">
    <property type="entry name" value="Exonuclease VII, small subunit"/>
    <property type="match status" value="1"/>
</dbReference>
<dbReference type="InterPro" id="IPR037004">
    <property type="entry name" value="Exonuc_VII_ssu_sf"/>
</dbReference>
<dbReference type="HOGENOM" id="CLU_173296_0_0_3"/>
<dbReference type="RefSeq" id="WP_011129037.1">
    <property type="nucleotide sequence ID" value="NC_005070.1"/>
</dbReference>
<dbReference type="NCBIfam" id="TIGR01280">
    <property type="entry name" value="xseB"/>
    <property type="match status" value="1"/>
</dbReference>
<dbReference type="GO" id="GO:0009318">
    <property type="term" value="C:exodeoxyribonuclease VII complex"/>
    <property type="evidence" value="ECO:0007669"/>
    <property type="project" value="UniProtKB-UniRule"/>
</dbReference>
<sequence length="86" mass="9521">MSQPNDLQAQIETWREDAAGLSYEEALQALDLLLAELQSDTVPLAELQQRVAHGEVYLDHCESLLKSVERAVDTLDPDSLEPTTDA</sequence>
<dbReference type="InterPro" id="IPR003761">
    <property type="entry name" value="Exonuc_VII_S"/>
</dbReference>
<dbReference type="EC" id="3.1.11.6" evidence="6"/>
<dbReference type="KEGG" id="syw:SYNW2182"/>
<dbReference type="EMBL" id="BX569694">
    <property type="protein sequence ID" value="CAE08697.1"/>
    <property type="molecule type" value="Genomic_DNA"/>
</dbReference>
<keyword evidence="2" id="KW-0963">Cytoplasm</keyword>
<evidence type="ECO:0000256" key="4">
    <source>
        <dbReference type="ARBA" id="ARBA00022801"/>
    </source>
</evidence>
<evidence type="ECO:0000256" key="2">
    <source>
        <dbReference type="ARBA" id="ARBA00022490"/>
    </source>
</evidence>
<evidence type="ECO:0000256" key="3">
    <source>
        <dbReference type="ARBA" id="ARBA00022722"/>
    </source>
</evidence>
<organism evidence="7 8">
    <name type="scientific">Parasynechococcus marenigrum (strain WH8102)</name>
    <dbReference type="NCBI Taxonomy" id="84588"/>
    <lineage>
        <taxon>Bacteria</taxon>
        <taxon>Bacillati</taxon>
        <taxon>Cyanobacteriota</taxon>
        <taxon>Cyanophyceae</taxon>
        <taxon>Synechococcales</taxon>
        <taxon>Prochlorococcaceae</taxon>
        <taxon>Parasynechococcus</taxon>
        <taxon>Parasynechococcus marenigrum</taxon>
    </lineage>
</organism>
<comment type="similarity">
    <text evidence="1">Belongs to the XseB family.</text>
</comment>
<evidence type="ECO:0000313" key="8">
    <source>
        <dbReference type="Proteomes" id="UP000001422"/>
    </source>
</evidence>
<dbReference type="GO" id="GO:0006308">
    <property type="term" value="P:DNA catabolic process"/>
    <property type="evidence" value="ECO:0007669"/>
    <property type="project" value="UniProtKB-UniRule"/>
</dbReference>
<dbReference type="Proteomes" id="UP000001422">
    <property type="component" value="Chromosome"/>
</dbReference>